<dbReference type="AlphaFoldDB" id="B3NYV4"/>
<keyword evidence="3" id="KW-1185">Reference proteome</keyword>
<gene>
    <name evidence="2" type="primary">Dere\GG24708</name>
    <name evidence="2" type="ORF">Dere_GG24708</name>
</gene>
<dbReference type="Proteomes" id="UP000008711">
    <property type="component" value="Unassembled WGS sequence"/>
</dbReference>
<proteinExistence type="predicted"/>
<name>B3NYV4_DROER</name>
<organism evidence="2 3">
    <name type="scientific">Drosophila erecta</name>
    <name type="common">Fruit fly</name>
    <dbReference type="NCBI Taxonomy" id="7220"/>
    <lineage>
        <taxon>Eukaryota</taxon>
        <taxon>Metazoa</taxon>
        <taxon>Ecdysozoa</taxon>
        <taxon>Arthropoda</taxon>
        <taxon>Hexapoda</taxon>
        <taxon>Insecta</taxon>
        <taxon>Pterygota</taxon>
        <taxon>Neoptera</taxon>
        <taxon>Endopterygota</taxon>
        <taxon>Diptera</taxon>
        <taxon>Brachycera</taxon>
        <taxon>Muscomorpha</taxon>
        <taxon>Ephydroidea</taxon>
        <taxon>Drosophilidae</taxon>
        <taxon>Drosophila</taxon>
        <taxon>Sophophora</taxon>
    </lineage>
</organism>
<dbReference type="EMBL" id="CH954181">
    <property type="protein sequence ID" value="EDV48217.1"/>
    <property type="molecule type" value="Genomic_DNA"/>
</dbReference>
<reference evidence="2 3" key="1">
    <citation type="journal article" date="2007" name="Nature">
        <title>Evolution of genes and genomes on the Drosophila phylogeny.</title>
        <authorList>
            <consortium name="Drosophila 12 Genomes Consortium"/>
            <person name="Clark A.G."/>
            <person name="Eisen M.B."/>
            <person name="Smith D.R."/>
            <person name="Bergman C.M."/>
            <person name="Oliver B."/>
            <person name="Markow T.A."/>
            <person name="Kaufman T.C."/>
            <person name="Kellis M."/>
            <person name="Gelbart W."/>
            <person name="Iyer V.N."/>
            <person name="Pollard D.A."/>
            <person name="Sackton T.B."/>
            <person name="Larracuente A.M."/>
            <person name="Singh N.D."/>
            <person name="Abad J.P."/>
            <person name="Abt D.N."/>
            <person name="Adryan B."/>
            <person name="Aguade M."/>
            <person name="Akashi H."/>
            <person name="Anderson W.W."/>
            <person name="Aquadro C.F."/>
            <person name="Ardell D.H."/>
            <person name="Arguello R."/>
            <person name="Artieri C.G."/>
            <person name="Barbash D.A."/>
            <person name="Barker D."/>
            <person name="Barsanti P."/>
            <person name="Batterham P."/>
            <person name="Batzoglou S."/>
            <person name="Begun D."/>
            <person name="Bhutkar A."/>
            <person name="Blanco E."/>
            <person name="Bosak S.A."/>
            <person name="Bradley R.K."/>
            <person name="Brand A.D."/>
            <person name="Brent M.R."/>
            <person name="Brooks A.N."/>
            <person name="Brown R.H."/>
            <person name="Butlin R.K."/>
            <person name="Caggese C."/>
            <person name="Calvi B.R."/>
            <person name="Bernardo de Carvalho A."/>
            <person name="Caspi A."/>
            <person name="Castrezana S."/>
            <person name="Celniker S.E."/>
            <person name="Chang J.L."/>
            <person name="Chapple C."/>
            <person name="Chatterji S."/>
            <person name="Chinwalla A."/>
            <person name="Civetta A."/>
            <person name="Clifton S.W."/>
            <person name="Comeron J.M."/>
            <person name="Costello J.C."/>
            <person name="Coyne J.A."/>
            <person name="Daub J."/>
            <person name="David R.G."/>
            <person name="Delcher A.L."/>
            <person name="Delehaunty K."/>
            <person name="Do C.B."/>
            <person name="Ebling H."/>
            <person name="Edwards K."/>
            <person name="Eickbush T."/>
            <person name="Evans J.D."/>
            <person name="Filipski A."/>
            <person name="Findeiss S."/>
            <person name="Freyhult E."/>
            <person name="Fulton L."/>
            <person name="Fulton R."/>
            <person name="Garcia A.C."/>
            <person name="Gardiner A."/>
            <person name="Garfield D.A."/>
            <person name="Garvin B.E."/>
            <person name="Gibson G."/>
            <person name="Gilbert D."/>
            <person name="Gnerre S."/>
            <person name="Godfrey J."/>
            <person name="Good R."/>
            <person name="Gotea V."/>
            <person name="Gravely B."/>
            <person name="Greenberg A.J."/>
            <person name="Griffiths-Jones S."/>
            <person name="Gross S."/>
            <person name="Guigo R."/>
            <person name="Gustafson E.A."/>
            <person name="Haerty W."/>
            <person name="Hahn M.W."/>
            <person name="Halligan D.L."/>
            <person name="Halpern A.L."/>
            <person name="Halter G.M."/>
            <person name="Han M.V."/>
            <person name="Heger A."/>
            <person name="Hillier L."/>
            <person name="Hinrichs A.S."/>
            <person name="Holmes I."/>
            <person name="Hoskins R.A."/>
            <person name="Hubisz M.J."/>
            <person name="Hultmark D."/>
            <person name="Huntley M.A."/>
            <person name="Jaffe D.B."/>
            <person name="Jagadeeshan S."/>
            <person name="Jeck W.R."/>
            <person name="Johnson J."/>
            <person name="Jones C.D."/>
            <person name="Jordan W.C."/>
            <person name="Karpen G.H."/>
            <person name="Kataoka E."/>
            <person name="Keightley P.D."/>
            <person name="Kheradpour P."/>
            <person name="Kirkness E.F."/>
            <person name="Koerich L.B."/>
            <person name="Kristiansen K."/>
            <person name="Kudrna D."/>
            <person name="Kulathinal R.J."/>
            <person name="Kumar S."/>
            <person name="Kwok R."/>
            <person name="Lander E."/>
            <person name="Langley C.H."/>
            <person name="Lapoint R."/>
            <person name="Lazzaro B.P."/>
            <person name="Lee S.J."/>
            <person name="Levesque L."/>
            <person name="Li R."/>
            <person name="Lin C.F."/>
            <person name="Lin M.F."/>
            <person name="Lindblad-Toh K."/>
            <person name="Llopart A."/>
            <person name="Long M."/>
            <person name="Low L."/>
            <person name="Lozovsky E."/>
            <person name="Lu J."/>
            <person name="Luo M."/>
            <person name="Machado C.A."/>
            <person name="Makalowski W."/>
            <person name="Marzo M."/>
            <person name="Matsuda M."/>
            <person name="Matzkin L."/>
            <person name="McAllister B."/>
            <person name="McBride C.S."/>
            <person name="McKernan B."/>
            <person name="McKernan K."/>
            <person name="Mendez-Lago M."/>
            <person name="Minx P."/>
            <person name="Mollenhauer M.U."/>
            <person name="Montooth K."/>
            <person name="Mount S.M."/>
            <person name="Mu X."/>
            <person name="Myers E."/>
            <person name="Negre B."/>
            <person name="Newfeld S."/>
            <person name="Nielsen R."/>
            <person name="Noor M.A."/>
            <person name="O'Grady P."/>
            <person name="Pachter L."/>
            <person name="Papaceit M."/>
            <person name="Parisi M.J."/>
            <person name="Parisi M."/>
            <person name="Parts L."/>
            <person name="Pedersen J.S."/>
            <person name="Pesole G."/>
            <person name="Phillippy A.M."/>
            <person name="Ponting C.P."/>
            <person name="Pop M."/>
            <person name="Porcelli D."/>
            <person name="Powell J.R."/>
            <person name="Prohaska S."/>
            <person name="Pruitt K."/>
            <person name="Puig M."/>
            <person name="Quesneville H."/>
            <person name="Ram K.R."/>
            <person name="Rand D."/>
            <person name="Rasmussen M.D."/>
            <person name="Reed L.K."/>
            <person name="Reenan R."/>
            <person name="Reily A."/>
            <person name="Remington K.A."/>
            <person name="Rieger T.T."/>
            <person name="Ritchie M.G."/>
            <person name="Robin C."/>
            <person name="Rogers Y.H."/>
            <person name="Rohde C."/>
            <person name="Rozas J."/>
            <person name="Rubenfield M.J."/>
            <person name="Ruiz A."/>
            <person name="Russo S."/>
            <person name="Salzberg S.L."/>
            <person name="Sanchez-Gracia A."/>
            <person name="Saranga D.J."/>
            <person name="Sato H."/>
            <person name="Schaeffer S.W."/>
            <person name="Schatz M.C."/>
            <person name="Schlenke T."/>
            <person name="Schwartz R."/>
            <person name="Segarra C."/>
            <person name="Singh R.S."/>
            <person name="Sirot L."/>
            <person name="Sirota M."/>
            <person name="Sisneros N.B."/>
            <person name="Smith C.D."/>
            <person name="Smith T.F."/>
            <person name="Spieth J."/>
            <person name="Stage D.E."/>
            <person name="Stark A."/>
            <person name="Stephan W."/>
            <person name="Strausberg R.L."/>
            <person name="Strempel S."/>
            <person name="Sturgill D."/>
            <person name="Sutton G."/>
            <person name="Sutton G.G."/>
            <person name="Tao W."/>
            <person name="Teichmann S."/>
            <person name="Tobari Y.N."/>
            <person name="Tomimura Y."/>
            <person name="Tsolas J.M."/>
            <person name="Valente V.L."/>
            <person name="Venter E."/>
            <person name="Venter J.C."/>
            <person name="Vicario S."/>
            <person name="Vieira F.G."/>
            <person name="Vilella A.J."/>
            <person name="Villasante A."/>
            <person name="Walenz B."/>
            <person name="Wang J."/>
            <person name="Wasserman M."/>
            <person name="Watts T."/>
            <person name="Wilson D."/>
            <person name="Wilson R.K."/>
            <person name="Wing R.A."/>
            <person name="Wolfner M.F."/>
            <person name="Wong A."/>
            <person name="Wong G.K."/>
            <person name="Wu C.I."/>
            <person name="Wu G."/>
            <person name="Yamamoto D."/>
            <person name="Yang H.P."/>
            <person name="Yang S.P."/>
            <person name="Yorke J.A."/>
            <person name="Yoshida K."/>
            <person name="Zdobnov E."/>
            <person name="Zhang P."/>
            <person name="Zhang Y."/>
            <person name="Zimin A.V."/>
            <person name="Baldwin J."/>
            <person name="Abdouelleil A."/>
            <person name="Abdulkadir J."/>
            <person name="Abebe A."/>
            <person name="Abera B."/>
            <person name="Abreu J."/>
            <person name="Acer S.C."/>
            <person name="Aftuck L."/>
            <person name="Alexander A."/>
            <person name="An P."/>
            <person name="Anderson E."/>
            <person name="Anderson S."/>
            <person name="Arachi H."/>
            <person name="Azer M."/>
            <person name="Bachantsang P."/>
            <person name="Barry A."/>
            <person name="Bayul T."/>
            <person name="Berlin A."/>
            <person name="Bessette D."/>
            <person name="Bloom T."/>
            <person name="Blye J."/>
            <person name="Boguslavskiy L."/>
            <person name="Bonnet C."/>
            <person name="Boukhgalter B."/>
            <person name="Bourzgui I."/>
            <person name="Brown A."/>
            <person name="Cahill P."/>
            <person name="Channer S."/>
            <person name="Cheshatsang Y."/>
            <person name="Chuda L."/>
            <person name="Citroen M."/>
            <person name="Collymore A."/>
            <person name="Cooke P."/>
            <person name="Costello M."/>
            <person name="D'Aco K."/>
            <person name="Daza R."/>
            <person name="De Haan G."/>
            <person name="DeGray S."/>
            <person name="DeMaso C."/>
            <person name="Dhargay N."/>
            <person name="Dooley K."/>
            <person name="Dooley E."/>
            <person name="Doricent M."/>
            <person name="Dorje P."/>
            <person name="Dorjee K."/>
            <person name="Dupes A."/>
            <person name="Elong R."/>
            <person name="Falk J."/>
            <person name="Farina A."/>
            <person name="Faro S."/>
            <person name="Ferguson D."/>
            <person name="Fisher S."/>
            <person name="Foley C.D."/>
            <person name="Franke A."/>
            <person name="Friedrich D."/>
            <person name="Gadbois L."/>
            <person name="Gearin G."/>
            <person name="Gearin C.R."/>
            <person name="Giannoukos G."/>
            <person name="Goode T."/>
            <person name="Graham J."/>
            <person name="Grandbois E."/>
            <person name="Grewal S."/>
            <person name="Gyaltsen K."/>
            <person name="Hafez N."/>
            <person name="Hagos B."/>
            <person name="Hall J."/>
            <person name="Henson C."/>
            <person name="Hollinger A."/>
            <person name="Honan T."/>
            <person name="Huard M.D."/>
            <person name="Hughes L."/>
            <person name="Hurhula B."/>
            <person name="Husby M.E."/>
            <person name="Kamat A."/>
            <person name="Kanga B."/>
            <person name="Kashin S."/>
            <person name="Khazanovich D."/>
            <person name="Kisner P."/>
            <person name="Lance K."/>
            <person name="Lara M."/>
            <person name="Lee W."/>
            <person name="Lennon N."/>
            <person name="Letendre F."/>
            <person name="LeVine R."/>
            <person name="Lipovsky A."/>
            <person name="Liu X."/>
            <person name="Liu J."/>
            <person name="Liu S."/>
            <person name="Lokyitsang T."/>
            <person name="Lokyitsang Y."/>
            <person name="Lubonja R."/>
            <person name="Lui A."/>
            <person name="MacDonald P."/>
            <person name="Magnisalis V."/>
            <person name="Maru K."/>
            <person name="Matthews C."/>
            <person name="McCusker W."/>
            <person name="McDonough S."/>
            <person name="Mehta T."/>
            <person name="Meldrim J."/>
            <person name="Meneus L."/>
            <person name="Mihai O."/>
            <person name="Mihalev A."/>
            <person name="Mihova T."/>
            <person name="Mittelman R."/>
            <person name="Mlenga V."/>
            <person name="Montmayeur A."/>
            <person name="Mulrain L."/>
            <person name="Navidi A."/>
            <person name="Naylor J."/>
            <person name="Negash T."/>
            <person name="Nguyen T."/>
            <person name="Nguyen N."/>
            <person name="Nicol R."/>
            <person name="Norbu C."/>
            <person name="Norbu N."/>
            <person name="Novod N."/>
            <person name="O'Neill B."/>
            <person name="Osman S."/>
            <person name="Markiewicz E."/>
            <person name="Oyono O.L."/>
            <person name="Patti C."/>
            <person name="Phunkhang P."/>
            <person name="Pierre F."/>
            <person name="Priest M."/>
            <person name="Raghuraman S."/>
            <person name="Rege F."/>
            <person name="Reyes R."/>
            <person name="Rise C."/>
            <person name="Rogov P."/>
            <person name="Ross K."/>
            <person name="Ryan E."/>
            <person name="Settipalli S."/>
            <person name="Shea T."/>
            <person name="Sherpa N."/>
            <person name="Shi L."/>
            <person name="Shih D."/>
            <person name="Sparrow T."/>
            <person name="Spaulding J."/>
            <person name="Stalker J."/>
            <person name="Stange-Thomann N."/>
            <person name="Stavropoulos S."/>
            <person name="Stone C."/>
            <person name="Strader C."/>
            <person name="Tesfaye S."/>
            <person name="Thomson T."/>
            <person name="Thoulutsang Y."/>
            <person name="Thoulutsang D."/>
            <person name="Topham K."/>
            <person name="Topping I."/>
            <person name="Tsamla T."/>
            <person name="Vassiliev H."/>
            <person name="Vo A."/>
            <person name="Wangchuk T."/>
            <person name="Wangdi T."/>
            <person name="Weiand M."/>
            <person name="Wilkinson J."/>
            <person name="Wilson A."/>
            <person name="Yadav S."/>
            <person name="Young G."/>
            <person name="Yu Q."/>
            <person name="Zembek L."/>
            <person name="Zhong D."/>
            <person name="Zimmer A."/>
            <person name="Zwirko Z."/>
            <person name="Jaffe D.B."/>
            <person name="Alvarez P."/>
            <person name="Brockman W."/>
            <person name="Butler J."/>
            <person name="Chin C."/>
            <person name="Gnerre S."/>
            <person name="Grabherr M."/>
            <person name="Kleber M."/>
            <person name="Mauceli E."/>
            <person name="MacCallum I."/>
        </authorList>
    </citation>
    <scope>NUCLEOTIDE SEQUENCE [LARGE SCALE GENOMIC DNA]</scope>
    <source>
        <strain evidence="2 3">TSC#14021-0224.01</strain>
    </source>
</reference>
<evidence type="ECO:0000313" key="3">
    <source>
        <dbReference type="Proteomes" id="UP000008711"/>
    </source>
</evidence>
<reference evidence="2 3" key="2">
    <citation type="journal article" date="2008" name="Bioinformatics">
        <title>Assembly reconciliation.</title>
        <authorList>
            <person name="Zimin A.V."/>
            <person name="Smith D.R."/>
            <person name="Sutton G."/>
            <person name="Yorke J.A."/>
        </authorList>
    </citation>
    <scope>NUCLEOTIDE SEQUENCE [LARGE SCALE GENOMIC DNA]</scope>
    <source>
        <strain evidence="2 3">TSC#14021-0224.01</strain>
    </source>
</reference>
<feature type="region of interest" description="Disordered" evidence="1">
    <location>
        <begin position="1"/>
        <end position="26"/>
    </location>
</feature>
<evidence type="ECO:0000256" key="1">
    <source>
        <dbReference type="SAM" id="MobiDB-lite"/>
    </source>
</evidence>
<accession>B3NYV4</accession>
<protein>
    <submittedName>
        <fullName evidence="2">GG24708</fullName>
    </submittedName>
</protein>
<evidence type="ECO:0000313" key="2">
    <source>
        <dbReference type="EMBL" id="EDV48217.1"/>
    </source>
</evidence>
<dbReference type="HOGENOM" id="CLU_2457095_0_0_1"/>
<sequence length="89" mass="10147">METEMQMEMEMGSVESRQEVKMSAQPPQARRCRRCLGVNRIIWAVNECGSGGHDHYVTVMLMKLMSRKTGQQFAEIGDDKCPQILPQSE</sequence>